<keyword evidence="6" id="KW-1185">Reference proteome</keyword>
<evidence type="ECO:0000256" key="1">
    <source>
        <dbReference type="ARBA" id="ARBA00022741"/>
    </source>
</evidence>
<dbReference type="PANTHER" id="PTHR34698">
    <property type="entry name" value="5-OXOPROLINASE SUBUNIT B"/>
    <property type="match status" value="1"/>
</dbReference>
<dbReference type="PANTHER" id="PTHR34698:SF2">
    <property type="entry name" value="5-OXOPROLINASE SUBUNIT B"/>
    <property type="match status" value="1"/>
</dbReference>
<dbReference type="Gene3D" id="3.30.1360.40">
    <property type="match status" value="1"/>
</dbReference>
<dbReference type="SUPFAM" id="SSF50891">
    <property type="entry name" value="Cyclophilin-like"/>
    <property type="match status" value="1"/>
</dbReference>
<keyword evidence="2 5" id="KW-0378">Hydrolase</keyword>
<evidence type="ECO:0000256" key="3">
    <source>
        <dbReference type="ARBA" id="ARBA00022840"/>
    </source>
</evidence>
<protein>
    <submittedName>
        <fullName evidence="5">Allophanate hydrolase subunit 1</fullName>
    </submittedName>
</protein>
<dbReference type="GO" id="GO:0005524">
    <property type="term" value="F:ATP binding"/>
    <property type="evidence" value="ECO:0007669"/>
    <property type="project" value="UniProtKB-KW"/>
</dbReference>
<dbReference type="Proteomes" id="UP000634206">
    <property type="component" value="Unassembled WGS sequence"/>
</dbReference>
<organism evidence="5 6">
    <name type="scientific">Oceaniferula flava</name>
    <dbReference type="NCBI Taxonomy" id="2800421"/>
    <lineage>
        <taxon>Bacteria</taxon>
        <taxon>Pseudomonadati</taxon>
        <taxon>Verrucomicrobiota</taxon>
        <taxon>Verrucomicrobiia</taxon>
        <taxon>Verrucomicrobiales</taxon>
        <taxon>Verrucomicrobiaceae</taxon>
        <taxon>Oceaniferula</taxon>
    </lineage>
</organism>
<dbReference type="RefSeq" id="WP_309489688.1">
    <property type="nucleotide sequence ID" value="NZ_JAENIG010000005.1"/>
</dbReference>
<dbReference type="AlphaFoldDB" id="A0AAE2SBC6"/>
<dbReference type="InterPro" id="IPR003833">
    <property type="entry name" value="CT_C_D"/>
</dbReference>
<dbReference type="SMART" id="SM00796">
    <property type="entry name" value="AHS1"/>
    <property type="match status" value="1"/>
</dbReference>
<dbReference type="Gene3D" id="2.40.100.10">
    <property type="entry name" value="Cyclophilin-like"/>
    <property type="match status" value="1"/>
</dbReference>
<evidence type="ECO:0000313" key="6">
    <source>
        <dbReference type="Proteomes" id="UP000634206"/>
    </source>
</evidence>
<dbReference type="SUPFAM" id="SSF160467">
    <property type="entry name" value="PH0987 N-terminal domain-like"/>
    <property type="match status" value="1"/>
</dbReference>
<gene>
    <name evidence="5" type="ORF">JIN83_08900</name>
</gene>
<evidence type="ECO:0000256" key="2">
    <source>
        <dbReference type="ARBA" id="ARBA00022801"/>
    </source>
</evidence>
<evidence type="ECO:0000313" key="5">
    <source>
        <dbReference type="EMBL" id="MBK1855076.1"/>
    </source>
</evidence>
<reference evidence="5" key="1">
    <citation type="submission" date="2021-01" db="EMBL/GenBank/DDBJ databases">
        <title>Modified the classification status of verrucomicrobia.</title>
        <authorList>
            <person name="Feng X."/>
        </authorList>
    </citation>
    <scope>NUCLEOTIDE SEQUENCE</scope>
    <source>
        <strain evidence="5">5K15</strain>
    </source>
</reference>
<proteinExistence type="predicted"/>
<name>A0AAE2SBC6_9BACT</name>
<keyword evidence="1" id="KW-0547">Nucleotide-binding</keyword>
<dbReference type="InterPro" id="IPR010016">
    <property type="entry name" value="PxpB"/>
</dbReference>
<accession>A0AAE2SBC6</accession>
<feature type="domain" description="Carboxyltransferase" evidence="4">
    <location>
        <begin position="10"/>
        <end position="199"/>
    </location>
</feature>
<dbReference type="Pfam" id="PF02682">
    <property type="entry name" value="CT_C_D"/>
    <property type="match status" value="1"/>
</dbReference>
<sequence>MEDPHQDGSPTLRAFGPNAWLIQHPQHDLLVELADALLRTPPQGLIEPVLGYDSLLLHFATNTEEKDLRQFLQQLELNGKESTRQRHHIIPVRYDGPDLAAIAEALRLGTDDIIRLHTAPTYRVRFLGFAPGFAYLDGLDAHLHLPRRDSPRTRIDPGSVAIGGSHASIYTVPSPGGWNILGHTDHPLFAPEKNDLSSFTLAAGDSLEFQAIEIA</sequence>
<evidence type="ECO:0000259" key="4">
    <source>
        <dbReference type="SMART" id="SM00796"/>
    </source>
</evidence>
<comment type="caution">
    <text evidence="5">The sequence shown here is derived from an EMBL/GenBank/DDBJ whole genome shotgun (WGS) entry which is preliminary data.</text>
</comment>
<dbReference type="GO" id="GO:0016787">
    <property type="term" value="F:hydrolase activity"/>
    <property type="evidence" value="ECO:0007669"/>
    <property type="project" value="UniProtKB-KW"/>
</dbReference>
<keyword evidence="3" id="KW-0067">ATP-binding</keyword>
<dbReference type="EMBL" id="JAENIG010000005">
    <property type="protein sequence ID" value="MBK1855076.1"/>
    <property type="molecule type" value="Genomic_DNA"/>
</dbReference>
<dbReference type="InterPro" id="IPR029000">
    <property type="entry name" value="Cyclophilin-like_dom_sf"/>
</dbReference>